<dbReference type="RefSeq" id="WP_126982901.1">
    <property type="nucleotide sequence ID" value="NZ_CP034670.1"/>
</dbReference>
<dbReference type="EMBL" id="CP034670">
    <property type="protein sequence ID" value="AZR59353.1"/>
    <property type="molecule type" value="Genomic_DNA"/>
</dbReference>
<protein>
    <submittedName>
        <fullName evidence="1">Uncharacterized protein</fullName>
    </submittedName>
</protein>
<dbReference type="OrthoDB" id="7263421at2"/>
<evidence type="ECO:0000313" key="1">
    <source>
        <dbReference type="EMBL" id="AZR59353.1"/>
    </source>
</evidence>
<dbReference type="AlphaFoldDB" id="A0A3S9SIJ7"/>
<gene>
    <name evidence="1" type="ORF">ELB75_04520</name>
</gene>
<name>A0A3S9SIJ7_EIKCO</name>
<sequence>MLNKSDVKEFCVRLAGEYPGWEYKASVFKNKTLKHSEIWIDPSWVLHLSAMPNVRVFNKSVTKILKEGFQDPYIPKWTARMLILSPDAHNHCMIYQKLVHTLPDAEAYIRDFFERGLDLVECYFSNPDEKEFLAGYPIYGEFPAPSTDDAYEGLGNCIARAILLDFDYVERFIKDDFPTIRPISEKRRERVAQWLPIWKERAAETGSILPPKK</sequence>
<organism evidence="1 2">
    <name type="scientific">Eikenella corrodens</name>
    <dbReference type="NCBI Taxonomy" id="539"/>
    <lineage>
        <taxon>Bacteria</taxon>
        <taxon>Pseudomonadati</taxon>
        <taxon>Pseudomonadota</taxon>
        <taxon>Betaproteobacteria</taxon>
        <taxon>Neisseriales</taxon>
        <taxon>Neisseriaceae</taxon>
        <taxon>Eikenella</taxon>
    </lineage>
</organism>
<dbReference type="Proteomes" id="UP000282435">
    <property type="component" value="Chromosome"/>
</dbReference>
<proteinExistence type="predicted"/>
<accession>A0A3S9SIJ7</accession>
<evidence type="ECO:0000313" key="2">
    <source>
        <dbReference type="Proteomes" id="UP000282435"/>
    </source>
</evidence>
<reference evidence="1 2" key="1">
    <citation type="submission" date="2018-12" db="EMBL/GenBank/DDBJ databases">
        <title>Genome sequencing of Eikenella corrodens KCOM 3110 (= JS217).</title>
        <authorList>
            <person name="Koo J.-K."/>
            <person name="Park S.-N."/>
            <person name="Lim Y.K."/>
        </authorList>
    </citation>
    <scope>NUCLEOTIDE SEQUENCE [LARGE SCALE GENOMIC DNA]</scope>
    <source>
        <strain evidence="1 2">KCOM 3110</strain>
    </source>
</reference>